<evidence type="ECO:0000313" key="2">
    <source>
        <dbReference type="Proteomes" id="UP000275473"/>
    </source>
</evidence>
<accession>A0A3M8PAM5</accession>
<proteinExistence type="predicted"/>
<protein>
    <submittedName>
        <fullName evidence="1">DUF2071 domain-containing protein</fullName>
    </submittedName>
</protein>
<dbReference type="Proteomes" id="UP000275473">
    <property type="component" value="Unassembled WGS sequence"/>
</dbReference>
<dbReference type="Gene3D" id="2.40.400.10">
    <property type="entry name" value="Acetoacetate decarboxylase-like"/>
    <property type="match status" value="1"/>
</dbReference>
<dbReference type="Pfam" id="PF09844">
    <property type="entry name" value="DUF2071"/>
    <property type="match status" value="1"/>
</dbReference>
<comment type="caution">
    <text evidence="1">The sequence shown here is derived from an EMBL/GenBank/DDBJ whole genome shotgun (WGS) entry which is preliminary data.</text>
</comment>
<dbReference type="AlphaFoldDB" id="A0A3M8PAM5"/>
<keyword evidence="2" id="KW-1185">Reference proteome</keyword>
<dbReference type="SUPFAM" id="SSF160104">
    <property type="entry name" value="Acetoacetate decarboxylase-like"/>
    <property type="match status" value="1"/>
</dbReference>
<name>A0A3M8PAM5_9BACL</name>
<dbReference type="InterPro" id="IPR023375">
    <property type="entry name" value="ADC_dom_sf"/>
</dbReference>
<dbReference type="InterPro" id="IPR018644">
    <property type="entry name" value="DUF2071"/>
</dbReference>
<evidence type="ECO:0000313" key="1">
    <source>
        <dbReference type="EMBL" id="RNF40280.1"/>
    </source>
</evidence>
<dbReference type="PANTHER" id="PTHR39186">
    <property type="entry name" value="DUF2071 FAMILY PROTEIN"/>
    <property type="match status" value="1"/>
</dbReference>
<sequence length="232" mass="27490">MKMPKKWMMTQEWHDLVFMHWPVDRNEMRKYVPAELEIDIYDGKAWLGLVFFKAKKTRPRFLPPVPGVSSFLELNVRTYVTYKRQSGVYFFSLDADHPLAVKAARLGDFLPYRHAQMAMSTTGKRCTFKSRRTNKGSFPESLELSYRVTSHPVDKTELESWLTERYCLWTKPKGQLLRLDIEHSPWKLQYIQGEIENNTMASFLSKNLHLEKPLTHYSKRKKVRFFPPVPEK</sequence>
<dbReference type="RefSeq" id="WP_123164789.1">
    <property type="nucleotide sequence ID" value="NZ_RIAX01000003.1"/>
</dbReference>
<gene>
    <name evidence="1" type="ORF">EEX84_06515</name>
</gene>
<dbReference type="EMBL" id="RIAX01000003">
    <property type="protein sequence ID" value="RNF40280.1"/>
    <property type="molecule type" value="Genomic_DNA"/>
</dbReference>
<dbReference type="PANTHER" id="PTHR39186:SF1">
    <property type="entry name" value="DUF2071 DOMAIN-CONTAINING PROTEIN"/>
    <property type="match status" value="1"/>
</dbReference>
<organism evidence="1 2">
    <name type="scientific">Planococcus salinus</name>
    <dbReference type="NCBI Taxonomy" id="1848460"/>
    <lineage>
        <taxon>Bacteria</taxon>
        <taxon>Bacillati</taxon>
        <taxon>Bacillota</taxon>
        <taxon>Bacilli</taxon>
        <taxon>Bacillales</taxon>
        <taxon>Caryophanaceae</taxon>
        <taxon>Planococcus</taxon>
    </lineage>
</organism>
<reference evidence="1 2" key="1">
    <citation type="journal article" date="2018" name="Int. J. Syst. Evol. Microbiol.">
        <title>Planococcus salinus sp. nov., a moderately halophilic bacterium isolated from a saline-alkali soil.</title>
        <authorList>
            <person name="Gan L."/>
        </authorList>
    </citation>
    <scope>NUCLEOTIDE SEQUENCE [LARGE SCALE GENOMIC DNA]</scope>
    <source>
        <strain evidence="1 2">LCB217</strain>
    </source>
</reference>